<dbReference type="CDD" id="cd03124">
    <property type="entry name" value="alpha_CA_prokaryotic_like"/>
    <property type="match status" value="1"/>
</dbReference>
<dbReference type="EC" id="4.2.1.1" evidence="4 9"/>
<protein>
    <recommendedName>
        <fullName evidence="4 9">Carbonic anhydrase</fullName>
        <ecNumber evidence="4 9">4.2.1.1</ecNumber>
    </recommendedName>
</protein>
<dbReference type="GO" id="GO:0004089">
    <property type="term" value="F:carbonate dehydratase activity"/>
    <property type="evidence" value="ECO:0007669"/>
    <property type="project" value="UniProtKB-UniRule"/>
</dbReference>
<comment type="cofactor">
    <cofactor evidence="1 9">
        <name>Zn(2+)</name>
        <dbReference type="ChEBI" id="CHEBI:29105"/>
    </cofactor>
</comment>
<evidence type="ECO:0000256" key="3">
    <source>
        <dbReference type="ARBA" id="ARBA00010718"/>
    </source>
</evidence>
<dbReference type="SMART" id="SM01057">
    <property type="entry name" value="Carb_anhydrase"/>
    <property type="match status" value="1"/>
</dbReference>
<dbReference type="PANTHER" id="PTHR18952:SF265">
    <property type="entry name" value="CARBONIC ANHYDRASE"/>
    <property type="match status" value="1"/>
</dbReference>
<evidence type="ECO:0000256" key="7">
    <source>
        <dbReference type="ARBA" id="ARBA00023239"/>
    </source>
</evidence>
<dbReference type="GO" id="GO:0008270">
    <property type="term" value="F:zinc ion binding"/>
    <property type="evidence" value="ECO:0007669"/>
    <property type="project" value="UniProtKB-UniRule"/>
</dbReference>
<dbReference type="OrthoDB" id="429145at2759"/>
<dbReference type="PROSITE" id="PS51257">
    <property type="entry name" value="PROKAR_LIPOPROTEIN"/>
    <property type="match status" value="1"/>
</dbReference>
<evidence type="ECO:0000256" key="4">
    <source>
        <dbReference type="ARBA" id="ARBA00012925"/>
    </source>
</evidence>
<evidence type="ECO:0000256" key="6">
    <source>
        <dbReference type="ARBA" id="ARBA00022833"/>
    </source>
</evidence>
<comment type="caution">
    <text evidence="11">The sequence shown here is derived from an EMBL/GenBank/DDBJ whole genome shotgun (WGS) entry which is preliminary data.</text>
</comment>
<proteinExistence type="inferred from homology"/>
<evidence type="ECO:0000256" key="2">
    <source>
        <dbReference type="ARBA" id="ARBA00002904"/>
    </source>
</evidence>
<feature type="signal peptide" evidence="9">
    <location>
        <begin position="1"/>
        <end position="28"/>
    </location>
</feature>
<comment type="catalytic activity">
    <reaction evidence="8 9">
        <text>hydrogencarbonate + H(+) = CO2 + H2O</text>
        <dbReference type="Rhea" id="RHEA:10748"/>
        <dbReference type="ChEBI" id="CHEBI:15377"/>
        <dbReference type="ChEBI" id="CHEBI:15378"/>
        <dbReference type="ChEBI" id="CHEBI:16526"/>
        <dbReference type="ChEBI" id="CHEBI:17544"/>
        <dbReference type="EC" id="4.2.1.1"/>
    </reaction>
</comment>
<dbReference type="Gene3D" id="3.10.200.10">
    <property type="entry name" value="Alpha carbonic anhydrase"/>
    <property type="match status" value="1"/>
</dbReference>
<feature type="domain" description="Alpha-carbonic anhydrase" evidence="10">
    <location>
        <begin position="36"/>
        <end position="271"/>
    </location>
</feature>
<comment type="similarity">
    <text evidence="3 9">Belongs to the alpha-carbonic anhydrase family.</text>
</comment>
<dbReference type="InterPro" id="IPR041891">
    <property type="entry name" value="Alpha_CA_prokaryot-like"/>
</dbReference>
<reference evidence="11" key="1">
    <citation type="journal article" date="2020" name="Stud. Mycol.">
        <title>101 Dothideomycetes genomes: a test case for predicting lifestyles and emergence of pathogens.</title>
        <authorList>
            <person name="Haridas S."/>
            <person name="Albert R."/>
            <person name="Binder M."/>
            <person name="Bloem J."/>
            <person name="Labutti K."/>
            <person name="Salamov A."/>
            <person name="Andreopoulos B."/>
            <person name="Baker S."/>
            <person name="Barry K."/>
            <person name="Bills G."/>
            <person name="Bluhm B."/>
            <person name="Cannon C."/>
            <person name="Castanera R."/>
            <person name="Culley D."/>
            <person name="Daum C."/>
            <person name="Ezra D."/>
            <person name="Gonzalez J."/>
            <person name="Henrissat B."/>
            <person name="Kuo A."/>
            <person name="Liang C."/>
            <person name="Lipzen A."/>
            <person name="Lutzoni F."/>
            <person name="Magnuson J."/>
            <person name="Mondo S."/>
            <person name="Nolan M."/>
            <person name="Ohm R."/>
            <person name="Pangilinan J."/>
            <person name="Park H.-J."/>
            <person name="Ramirez L."/>
            <person name="Alfaro M."/>
            <person name="Sun H."/>
            <person name="Tritt A."/>
            <person name="Yoshinaga Y."/>
            <person name="Zwiers L.-H."/>
            <person name="Turgeon B."/>
            <person name="Goodwin S."/>
            <person name="Spatafora J."/>
            <person name="Crous P."/>
            <person name="Grigoriev I."/>
        </authorList>
    </citation>
    <scope>NUCLEOTIDE SEQUENCE</scope>
    <source>
        <strain evidence="11">CBS 125425</strain>
    </source>
</reference>
<dbReference type="PROSITE" id="PS51144">
    <property type="entry name" value="ALPHA_CA_2"/>
    <property type="match status" value="1"/>
</dbReference>
<gene>
    <name evidence="11" type="ORF">EJ04DRAFT_511998</name>
</gene>
<dbReference type="InterPro" id="IPR018338">
    <property type="entry name" value="Carbonic_anhydrase_a-class_CS"/>
</dbReference>
<dbReference type="EMBL" id="ML996139">
    <property type="protein sequence ID" value="KAF2735162.1"/>
    <property type="molecule type" value="Genomic_DNA"/>
</dbReference>
<keyword evidence="12" id="KW-1185">Reference proteome</keyword>
<dbReference type="Proteomes" id="UP000799444">
    <property type="component" value="Unassembled WGS sequence"/>
</dbReference>
<sequence length="329" mass="34932">MLFKTLLLASTVSASCLHGLSKFKRAEGEEGTVEVGQFGYTGMIGPLNWASLAPENEACKNGVNQSPIDIDGSVTKATEAPVLDIPEQAVEFENLGTNLEVVVNGTTKFAGSDFRLRQFHFHMPSEHRIGGEFFPMEAHFVHEGVTDANSIAVISVLFQMSTDAANPIISGLQPHLSAIATPGTKTAIEGGLDFTSLIEHVQTTPLLQYTGSLTTPPCSEGVVFLITEQPINVDVAAFNEMKSIIKFNSRVSQNTLGQMNIIEVGAVSGTEQAQTVDIEAEIKKQAESGVAQEEAVAGEAAAPVTKGQTITISELQGQPTHIVGVVQKA</sequence>
<keyword evidence="7 9" id="KW-0456">Lyase</keyword>
<evidence type="ECO:0000259" key="10">
    <source>
        <dbReference type="PROSITE" id="PS51144"/>
    </source>
</evidence>
<comment type="function">
    <text evidence="2 9">Reversible hydration of carbon dioxide.</text>
</comment>
<dbReference type="PROSITE" id="PS00162">
    <property type="entry name" value="ALPHA_CA_1"/>
    <property type="match status" value="1"/>
</dbReference>
<evidence type="ECO:0000256" key="8">
    <source>
        <dbReference type="ARBA" id="ARBA00048348"/>
    </source>
</evidence>
<evidence type="ECO:0000256" key="5">
    <source>
        <dbReference type="ARBA" id="ARBA00022723"/>
    </source>
</evidence>
<dbReference type="AlphaFoldDB" id="A0A9P4V0C6"/>
<evidence type="ECO:0000313" key="12">
    <source>
        <dbReference type="Proteomes" id="UP000799444"/>
    </source>
</evidence>
<keyword evidence="6 9" id="KW-0862">Zinc</keyword>
<dbReference type="Pfam" id="PF00194">
    <property type="entry name" value="Carb_anhydrase"/>
    <property type="match status" value="1"/>
</dbReference>
<dbReference type="InterPro" id="IPR036398">
    <property type="entry name" value="CA_dom_sf"/>
</dbReference>
<evidence type="ECO:0000313" key="11">
    <source>
        <dbReference type="EMBL" id="KAF2735162.1"/>
    </source>
</evidence>
<organism evidence="11 12">
    <name type="scientific">Polyplosphaeria fusca</name>
    <dbReference type="NCBI Taxonomy" id="682080"/>
    <lineage>
        <taxon>Eukaryota</taxon>
        <taxon>Fungi</taxon>
        <taxon>Dikarya</taxon>
        <taxon>Ascomycota</taxon>
        <taxon>Pezizomycotina</taxon>
        <taxon>Dothideomycetes</taxon>
        <taxon>Pleosporomycetidae</taxon>
        <taxon>Pleosporales</taxon>
        <taxon>Tetraplosphaeriaceae</taxon>
        <taxon>Polyplosphaeria</taxon>
    </lineage>
</organism>
<dbReference type="SUPFAM" id="SSF51069">
    <property type="entry name" value="Carbonic anhydrase"/>
    <property type="match status" value="1"/>
</dbReference>
<name>A0A9P4V0C6_9PLEO</name>
<accession>A0A9P4V0C6</accession>
<evidence type="ECO:0000256" key="1">
    <source>
        <dbReference type="ARBA" id="ARBA00001947"/>
    </source>
</evidence>
<dbReference type="InterPro" id="IPR023561">
    <property type="entry name" value="Carbonic_anhydrase_a-class"/>
</dbReference>
<feature type="chain" id="PRO_5040530217" description="Carbonic anhydrase" evidence="9">
    <location>
        <begin position="29"/>
        <end position="329"/>
    </location>
</feature>
<keyword evidence="5 9" id="KW-0479">Metal-binding</keyword>
<dbReference type="PANTHER" id="PTHR18952">
    <property type="entry name" value="CARBONIC ANHYDRASE"/>
    <property type="match status" value="1"/>
</dbReference>
<keyword evidence="9" id="KW-0732">Signal</keyword>
<evidence type="ECO:0000256" key="9">
    <source>
        <dbReference type="RuleBase" id="RU367011"/>
    </source>
</evidence>
<dbReference type="InterPro" id="IPR001148">
    <property type="entry name" value="CA_dom"/>
</dbReference>